<feature type="transmembrane region" description="Helical" evidence="2">
    <location>
        <begin position="215"/>
        <end position="239"/>
    </location>
</feature>
<dbReference type="EMBL" id="MN740748">
    <property type="protein sequence ID" value="QHU09962.1"/>
    <property type="molecule type" value="Genomic_DNA"/>
</dbReference>
<dbReference type="AlphaFoldDB" id="A0A6C0JW26"/>
<organism evidence="4">
    <name type="scientific">viral metagenome</name>
    <dbReference type="NCBI Taxonomy" id="1070528"/>
    <lineage>
        <taxon>unclassified sequences</taxon>
        <taxon>metagenomes</taxon>
        <taxon>organismal metagenomes</taxon>
    </lineage>
</organism>
<name>A0A6C0JW26_9ZZZZ</name>
<reference evidence="4" key="1">
    <citation type="journal article" date="2020" name="Nature">
        <title>Giant virus diversity and host interactions through global metagenomics.</title>
        <authorList>
            <person name="Schulz F."/>
            <person name="Roux S."/>
            <person name="Paez-Espino D."/>
            <person name="Jungbluth S."/>
            <person name="Walsh D.A."/>
            <person name="Denef V.J."/>
            <person name="McMahon K.D."/>
            <person name="Konstantinidis K.T."/>
            <person name="Eloe-Fadrosh E.A."/>
            <person name="Kyrpides N.C."/>
            <person name="Woyke T."/>
        </authorList>
    </citation>
    <scope>NUCLEOTIDE SEQUENCE</scope>
    <source>
        <strain evidence="4">GVMAG-S-1101164-164</strain>
    </source>
</reference>
<dbReference type="Pfam" id="PF11875">
    <property type="entry name" value="DnaJ-like_C11_C"/>
    <property type="match status" value="1"/>
</dbReference>
<evidence type="ECO:0000256" key="2">
    <source>
        <dbReference type="SAM" id="Phobius"/>
    </source>
</evidence>
<sequence>MSTGLVIQNATYAGTDVTSAVSKQVHDGTINFTVSPATFGMEDPSPGVMKSASIRYSINGGSSNSITAKDGELVHINAPPKRDASGLQITKGEYGYAGNYTDVTNALQDLMKDGSINITVGFKQLGLPDPNPNKQKNLIVQYTLNGAASEDVLVDGQPFQLSAPPKEEAPHPLKDGASSLFGILFSAIFKFLGTFLYAWSVFIAYRFGNQLISPYLWGALAFFLPGFAFWGLPMIVFWIRLFSSSDVYVESVSV</sequence>
<evidence type="ECO:0000313" key="4">
    <source>
        <dbReference type="EMBL" id="QHU09962.1"/>
    </source>
</evidence>
<keyword evidence="2" id="KW-0472">Membrane</keyword>
<evidence type="ECO:0000256" key="1">
    <source>
        <dbReference type="ARBA" id="ARBA00023186"/>
    </source>
</evidence>
<dbReference type="InterPro" id="IPR024586">
    <property type="entry name" value="DnaJ-like_C11_C"/>
</dbReference>
<keyword evidence="2" id="KW-1133">Transmembrane helix</keyword>
<keyword evidence="2" id="KW-0812">Transmembrane</keyword>
<keyword evidence="1" id="KW-0143">Chaperone</keyword>
<accession>A0A6C0JW26</accession>
<protein>
    <recommendedName>
        <fullName evidence="3">DnaJ-like protein C11 C-terminal domain-containing protein</fullName>
    </recommendedName>
</protein>
<evidence type="ECO:0000259" key="3">
    <source>
        <dbReference type="Pfam" id="PF11875"/>
    </source>
</evidence>
<feature type="domain" description="DnaJ-like protein C11 C-terminal" evidence="3">
    <location>
        <begin position="86"/>
        <end position="161"/>
    </location>
</feature>
<proteinExistence type="predicted"/>
<feature type="transmembrane region" description="Helical" evidence="2">
    <location>
        <begin position="180"/>
        <end position="203"/>
    </location>
</feature>